<dbReference type="GO" id="GO:0016491">
    <property type="term" value="F:oxidoreductase activity"/>
    <property type="evidence" value="ECO:0007669"/>
    <property type="project" value="UniProtKB-KW"/>
</dbReference>
<gene>
    <name evidence="5" type="ORF">LZD57_03970</name>
</gene>
<keyword evidence="2" id="KW-0274">FAD</keyword>
<keyword evidence="1" id="KW-0285">Flavoprotein</keyword>
<dbReference type="InterPro" id="IPR016166">
    <property type="entry name" value="FAD-bd_PCMH"/>
</dbReference>
<dbReference type="Pfam" id="PF00941">
    <property type="entry name" value="FAD_binding_5"/>
    <property type="match status" value="1"/>
</dbReference>
<dbReference type="SUPFAM" id="SSF55447">
    <property type="entry name" value="CO dehydrogenase flavoprotein C-terminal domain-like"/>
    <property type="match status" value="1"/>
</dbReference>
<keyword evidence="6" id="KW-1185">Reference proteome</keyword>
<dbReference type="Pfam" id="PF03450">
    <property type="entry name" value="CO_deh_flav_C"/>
    <property type="match status" value="1"/>
</dbReference>
<dbReference type="SUPFAM" id="SSF56176">
    <property type="entry name" value="FAD-binding/transporter-associated domain-like"/>
    <property type="match status" value="1"/>
</dbReference>
<evidence type="ECO:0000259" key="4">
    <source>
        <dbReference type="PROSITE" id="PS51387"/>
    </source>
</evidence>
<name>A0A9X1P0K6_9HYPH</name>
<dbReference type="Gene3D" id="3.30.43.10">
    <property type="entry name" value="Uridine Diphospho-n-acetylenolpyruvylglucosamine Reductase, domain 2"/>
    <property type="match status" value="1"/>
</dbReference>
<protein>
    <submittedName>
        <fullName evidence="5">FAD binding domain-containing protein</fullName>
    </submittedName>
</protein>
<dbReference type="PROSITE" id="PS51387">
    <property type="entry name" value="FAD_PCMH"/>
    <property type="match status" value="1"/>
</dbReference>
<dbReference type="GO" id="GO:0071949">
    <property type="term" value="F:FAD binding"/>
    <property type="evidence" value="ECO:0007669"/>
    <property type="project" value="InterPro"/>
</dbReference>
<dbReference type="InterPro" id="IPR002346">
    <property type="entry name" value="Mopterin_DH_FAD-bd"/>
</dbReference>
<dbReference type="InterPro" id="IPR005107">
    <property type="entry name" value="CO_DH_flav_C"/>
</dbReference>
<evidence type="ECO:0000256" key="2">
    <source>
        <dbReference type="ARBA" id="ARBA00022827"/>
    </source>
</evidence>
<dbReference type="InterPro" id="IPR036683">
    <property type="entry name" value="CO_DH_flav_C_dom_sf"/>
</dbReference>
<dbReference type="InterPro" id="IPR016167">
    <property type="entry name" value="FAD-bd_PCMH_sub1"/>
</dbReference>
<keyword evidence="3" id="KW-0560">Oxidoreductase</keyword>
<feature type="domain" description="FAD-binding PCMH-type" evidence="4">
    <location>
        <begin position="1"/>
        <end position="177"/>
    </location>
</feature>
<accession>A0A9X1P0K6</accession>
<proteinExistence type="predicted"/>
<dbReference type="SMART" id="SM01092">
    <property type="entry name" value="CO_deh_flav_C"/>
    <property type="match status" value="1"/>
</dbReference>
<dbReference type="InterPro" id="IPR051312">
    <property type="entry name" value="Diverse_Substr_Oxidored"/>
</dbReference>
<dbReference type="PANTHER" id="PTHR42659">
    <property type="entry name" value="XANTHINE DEHYDROGENASE SUBUNIT C-RELATED"/>
    <property type="match status" value="1"/>
</dbReference>
<evidence type="ECO:0000313" key="5">
    <source>
        <dbReference type="EMBL" id="MCE7027138.1"/>
    </source>
</evidence>
<dbReference type="Gene3D" id="3.30.390.50">
    <property type="entry name" value="CO dehydrogenase flavoprotein, C-terminal domain"/>
    <property type="match status" value="1"/>
</dbReference>
<dbReference type="Gene3D" id="3.30.465.10">
    <property type="match status" value="1"/>
</dbReference>
<organism evidence="5 6">
    <name type="scientific">Jiella avicenniae</name>
    <dbReference type="NCBI Taxonomy" id="2907202"/>
    <lineage>
        <taxon>Bacteria</taxon>
        <taxon>Pseudomonadati</taxon>
        <taxon>Pseudomonadota</taxon>
        <taxon>Alphaproteobacteria</taxon>
        <taxon>Hyphomicrobiales</taxon>
        <taxon>Aurantimonadaceae</taxon>
        <taxon>Jiella</taxon>
    </lineage>
</organism>
<dbReference type="AlphaFoldDB" id="A0A9X1P0K6"/>
<dbReference type="InterPro" id="IPR016169">
    <property type="entry name" value="FAD-bd_PCMH_sub2"/>
</dbReference>
<evidence type="ECO:0000256" key="1">
    <source>
        <dbReference type="ARBA" id="ARBA00022630"/>
    </source>
</evidence>
<dbReference type="RefSeq" id="WP_233717814.1">
    <property type="nucleotide sequence ID" value="NZ_JAJUWU010000003.1"/>
</dbReference>
<dbReference type="PANTHER" id="PTHR42659:SF2">
    <property type="entry name" value="XANTHINE DEHYDROGENASE SUBUNIT C-RELATED"/>
    <property type="match status" value="1"/>
</dbReference>
<reference evidence="5" key="1">
    <citation type="submission" date="2022-01" db="EMBL/GenBank/DDBJ databases">
        <title>Jiella avicenniae sp. nov., a novel endophytic bacterium isolated from bark of Avicennia marina.</title>
        <authorList>
            <person name="Tuo L."/>
        </authorList>
    </citation>
    <scope>NUCLEOTIDE SEQUENCE</scope>
    <source>
        <strain evidence="5">CBK1P-4</strain>
    </source>
</reference>
<comment type="caution">
    <text evidence="5">The sequence shown here is derived from an EMBL/GenBank/DDBJ whole genome shotgun (WGS) entry which is preliminary data.</text>
</comment>
<evidence type="ECO:0000313" key="6">
    <source>
        <dbReference type="Proteomes" id="UP001139035"/>
    </source>
</evidence>
<evidence type="ECO:0000256" key="3">
    <source>
        <dbReference type="ARBA" id="ARBA00023002"/>
    </source>
</evidence>
<dbReference type="EMBL" id="JAJUWU010000003">
    <property type="protein sequence ID" value="MCE7027138.1"/>
    <property type="molecule type" value="Genomic_DNA"/>
</dbReference>
<sequence>MKPARFRYLRPETLEEALAMLAEWGDDAAVLAGGQSLVPMLNLRMAQPAVLIDVNRIAGLDRIEIIGERLHVGARARHAEVLRSATVARAAPLLALALGNVAHEAVRNRGTFGGSLALADPAAEIPAVTVCLDGAILARSSTGERRIPAASFFEGVYTTALRPEELLVGVDFAPLGPDFRFCFREVSRRHGDFALAAIAFAGRIEAGRVGECRVVFAGVEESPRRLAAVEAALAGAAVSDEQAWRAAGDGLGAVLDPIEGAEYPAAYRLLLARNLLLETRRQLEEEAAR</sequence>
<dbReference type="InterPro" id="IPR036318">
    <property type="entry name" value="FAD-bd_PCMH-like_sf"/>
</dbReference>
<dbReference type="Proteomes" id="UP001139035">
    <property type="component" value="Unassembled WGS sequence"/>
</dbReference>